<proteinExistence type="predicted"/>
<dbReference type="InterPro" id="IPR005358">
    <property type="entry name" value="Puta_zinc/iron-chelating_dom"/>
</dbReference>
<protein>
    <recommendedName>
        <fullName evidence="3">YkgJ family cysteine cluster protein</fullName>
    </recommendedName>
</protein>
<comment type="caution">
    <text evidence="1">The sequence shown here is derived from an EMBL/GenBank/DDBJ whole genome shotgun (WGS) entry which is preliminary data.</text>
</comment>
<accession>A0A0M0BX32</accession>
<gene>
    <name evidence="1" type="ORF">AC477_01860</name>
</gene>
<evidence type="ECO:0000313" key="2">
    <source>
        <dbReference type="Proteomes" id="UP000037237"/>
    </source>
</evidence>
<reference evidence="1 2" key="1">
    <citation type="submission" date="2015-06" db="EMBL/GenBank/DDBJ databases">
        <title>New insights into the roles of widespread benthic archaea in carbon and nitrogen cycling.</title>
        <authorList>
            <person name="Lazar C.S."/>
            <person name="Baker B.J."/>
            <person name="Seitz K.W."/>
            <person name="Hyde A.S."/>
            <person name="Dick G.J."/>
            <person name="Hinrichs K.-U."/>
            <person name="Teske A.P."/>
        </authorList>
    </citation>
    <scope>NUCLEOTIDE SEQUENCE [LARGE SCALE GENOMIC DNA]</scope>
    <source>
        <strain evidence="1">SG8-32-1</strain>
    </source>
</reference>
<name>A0A0M0BX32_9ARCH</name>
<dbReference type="PANTHER" id="PTHR35866:SF1">
    <property type="entry name" value="YKGJ FAMILY CYSTEINE CLUSTER PROTEIN"/>
    <property type="match status" value="1"/>
</dbReference>
<dbReference type="Pfam" id="PF03692">
    <property type="entry name" value="CxxCxxCC"/>
    <property type="match status" value="1"/>
</dbReference>
<organism evidence="1 2">
    <name type="scientific">miscellaneous Crenarchaeota group-1 archaeon SG8-32-1</name>
    <dbReference type="NCBI Taxonomy" id="1685124"/>
    <lineage>
        <taxon>Archaea</taxon>
        <taxon>Candidatus Bathyarchaeota</taxon>
        <taxon>MCG-1</taxon>
    </lineage>
</organism>
<evidence type="ECO:0000313" key="1">
    <source>
        <dbReference type="EMBL" id="KON33178.1"/>
    </source>
</evidence>
<dbReference type="Proteomes" id="UP000037237">
    <property type="component" value="Unassembled WGS sequence"/>
</dbReference>
<dbReference type="EMBL" id="LFWU01000037">
    <property type="protein sequence ID" value="KON33178.1"/>
    <property type="molecule type" value="Genomic_DNA"/>
</dbReference>
<evidence type="ECO:0008006" key="3">
    <source>
        <dbReference type="Google" id="ProtNLM"/>
    </source>
</evidence>
<dbReference type="PANTHER" id="PTHR35866">
    <property type="entry name" value="PUTATIVE-RELATED"/>
    <property type="match status" value="1"/>
</dbReference>
<sequence>MNYTLATITLSKNKNISKLLVTQKQFRFKCKRCADLCCKLGGPELLEEDVKRIEASGYLRKHFLLSEKMHTSGLTHAVGALKTKNNGSCIFLSENHQMENICSIYEFRPVLCRIYPFKIERLNQNTTVLKFIPCCKGLNNPEGKILDEKFFSRLLNKFIKLVDSNNQVAQRPKK</sequence>
<dbReference type="AlphaFoldDB" id="A0A0M0BX32"/>